<feature type="domain" description="Methyl-accepting transducer" evidence="4">
    <location>
        <begin position="1"/>
        <end position="135"/>
    </location>
</feature>
<keyword evidence="6" id="KW-1185">Reference proteome</keyword>
<dbReference type="Proteomes" id="UP001501676">
    <property type="component" value="Unassembled WGS sequence"/>
</dbReference>
<sequence>MLDALRSSLRAVDDVAHIISGAARQTNLLALNATIEASRAGQAGAGFAVVANEVKTLAGNTADSSASITETLGQLNRDTTAVVGAIQTVSESISGIDTTISDVRAVTAAQQATLDEVIRRLNDATAQVTASTTGQ</sequence>
<comment type="similarity">
    <text evidence="2">Belongs to the methyl-accepting chemotaxis (MCP) protein family.</text>
</comment>
<evidence type="ECO:0000313" key="6">
    <source>
        <dbReference type="Proteomes" id="UP001501676"/>
    </source>
</evidence>
<dbReference type="PANTHER" id="PTHR32089:SF112">
    <property type="entry name" value="LYSOZYME-LIKE PROTEIN-RELATED"/>
    <property type="match status" value="1"/>
</dbReference>
<evidence type="ECO:0000313" key="5">
    <source>
        <dbReference type="EMBL" id="GAA3388931.1"/>
    </source>
</evidence>
<keyword evidence="1 3" id="KW-0807">Transducer</keyword>
<dbReference type="InterPro" id="IPR004089">
    <property type="entry name" value="MCPsignal_dom"/>
</dbReference>
<protein>
    <recommendedName>
        <fullName evidence="4">Methyl-accepting transducer domain-containing protein</fullName>
    </recommendedName>
</protein>
<dbReference type="PROSITE" id="PS50111">
    <property type="entry name" value="CHEMOTAXIS_TRANSDUC_2"/>
    <property type="match status" value="1"/>
</dbReference>
<proteinExistence type="inferred from homology"/>
<evidence type="ECO:0000256" key="2">
    <source>
        <dbReference type="ARBA" id="ARBA00029447"/>
    </source>
</evidence>
<comment type="caution">
    <text evidence="5">The sequence shown here is derived from an EMBL/GenBank/DDBJ whole genome shotgun (WGS) entry which is preliminary data.</text>
</comment>
<dbReference type="PANTHER" id="PTHR32089">
    <property type="entry name" value="METHYL-ACCEPTING CHEMOTAXIS PROTEIN MCPB"/>
    <property type="match status" value="1"/>
</dbReference>
<name>A0ABP6T020_9ACTN</name>
<gene>
    <name evidence="5" type="ORF">GCM10020369_37070</name>
</gene>
<organism evidence="5 6">
    <name type="scientific">Cryptosporangium minutisporangium</name>
    <dbReference type="NCBI Taxonomy" id="113569"/>
    <lineage>
        <taxon>Bacteria</taxon>
        <taxon>Bacillati</taxon>
        <taxon>Actinomycetota</taxon>
        <taxon>Actinomycetes</taxon>
        <taxon>Cryptosporangiales</taxon>
        <taxon>Cryptosporangiaceae</taxon>
        <taxon>Cryptosporangium</taxon>
    </lineage>
</organism>
<dbReference type="Pfam" id="PF00015">
    <property type="entry name" value="MCPsignal"/>
    <property type="match status" value="1"/>
</dbReference>
<dbReference type="Gene3D" id="1.10.287.950">
    <property type="entry name" value="Methyl-accepting chemotaxis protein"/>
    <property type="match status" value="1"/>
</dbReference>
<evidence type="ECO:0000256" key="1">
    <source>
        <dbReference type="ARBA" id="ARBA00023224"/>
    </source>
</evidence>
<accession>A0ABP6T020</accession>
<reference evidence="6" key="1">
    <citation type="journal article" date="2019" name="Int. J. Syst. Evol. Microbiol.">
        <title>The Global Catalogue of Microorganisms (GCM) 10K type strain sequencing project: providing services to taxonomists for standard genome sequencing and annotation.</title>
        <authorList>
            <consortium name="The Broad Institute Genomics Platform"/>
            <consortium name="The Broad Institute Genome Sequencing Center for Infectious Disease"/>
            <person name="Wu L."/>
            <person name="Ma J."/>
        </authorList>
    </citation>
    <scope>NUCLEOTIDE SEQUENCE [LARGE SCALE GENOMIC DNA]</scope>
    <source>
        <strain evidence="6">JCM 9458</strain>
    </source>
</reference>
<dbReference type="PRINTS" id="PR00260">
    <property type="entry name" value="CHEMTRNSDUCR"/>
</dbReference>
<dbReference type="InterPro" id="IPR004090">
    <property type="entry name" value="Chemotax_Me-accpt_rcpt"/>
</dbReference>
<dbReference type="RefSeq" id="WP_345729381.1">
    <property type="nucleotide sequence ID" value="NZ_BAAAYN010000023.1"/>
</dbReference>
<evidence type="ECO:0000259" key="4">
    <source>
        <dbReference type="PROSITE" id="PS50111"/>
    </source>
</evidence>
<evidence type="ECO:0000256" key="3">
    <source>
        <dbReference type="PROSITE-ProRule" id="PRU00284"/>
    </source>
</evidence>
<dbReference type="SUPFAM" id="SSF58104">
    <property type="entry name" value="Methyl-accepting chemotaxis protein (MCP) signaling domain"/>
    <property type="match status" value="1"/>
</dbReference>
<dbReference type="EMBL" id="BAAAYN010000023">
    <property type="protein sequence ID" value="GAA3388931.1"/>
    <property type="molecule type" value="Genomic_DNA"/>
</dbReference>